<evidence type="ECO:0000313" key="5">
    <source>
        <dbReference type="RefSeq" id="XP_036361625.1"/>
    </source>
</evidence>
<keyword evidence="2" id="KW-0732">Signal</keyword>
<evidence type="ECO:0000256" key="2">
    <source>
        <dbReference type="SAM" id="SignalP"/>
    </source>
</evidence>
<dbReference type="PROSITE" id="PS00615">
    <property type="entry name" value="C_TYPE_LECTIN_1"/>
    <property type="match status" value="1"/>
</dbReference>
<dbReference type="Gene3D" id="3.10.100.10">
    <property type="entry name" value="Mannose-Binding Protein A, subunit A"/>
    <property type="match status" value="1"/>
</dbReference>
<keyword evidence="1" id="KW-1015">Disulfide bond</keyword>
<feature type="chain" id="PRO_5028878453" evidence="2">
    <location>
        <begin position="36"/>
        <end position="253"/>
    </location>
</feature>
<feature type="domain" description="C-type lectin" evidence="3">
    <location>
        <begin position="136"/>
        <end position="249"/>
    </location>
</feature>
<dbReference type="KEGG" id="osn:118764755"/>
<dbReference type="AlphaFoldDB" id="A0A7E6F2W1"/>
<sequence>MYSFSVGHVIRKANLHVLTILVLLLQMYLVGSVSSREYYGIRINPSVTGIPEEDKLNKMSNIRSRIECFSFCMTNSKCGMIIYSGSERVCILRKIKQLPGAPSFIDIPPNSIYTMLQAPECPTSDSYTYQPEFRLCYQINSNKMSWNNAADDCNEKRGQLIHIRNLEVMLYLQEKLKQWPDVSFHFGLCRDIDKYLLVWQNGEALTFGFWQKNRPDNYGGDQHCGVLTHYSNHRWNDIKCDDEWGYICEIVVR</sequence>
<dbReference type="SMART" id="SM00034">
    <property type="entry name" value="CLECT"/>
    <property type="match status" value="1"/>
</dbReference>
<dbReference type="InterPro" id="IPR050111">
    <property type="entry name" value="C-type_lectin/snaclec_domain"/>
</dbReference>
<name>A0A7E6F2W1_9MOLL</name>
<gene>
    <name evidence="5" type="primary">LOC118764755</name>
</gene>
<dbReference type="InterPro" id="IPR001304">
    <property type="entry name" value="C-type_lectin-like"/>
</dbReference>
<dbReference type="CDD" id="cd00037">
    <property type="entry name" value="CLECT"/>
    <property type="match status" value="1"/>
</dbReference>
<dbReference type="PROSITE" id="PS50041">
    <property type="entry name" value="C_TYPE_LECTIN_2"/>
    <property type="match status" value="1"/>
</dbReference>
<proteinExistence type="predicted"/>
<dbReference type="InterPro" id="IPR018378">
    <property type="entry name" value="C-type_lectin_CS"/>
</dbReference>
<evidence type="ECO:0000259" key="3">
    <source>
        <dbReference type="PROSITE" id="PS50041"/>
    </source>
</evidence>
<dbReference type="SUPFAM" id="SSF56436">
    <property type="entry name" value="C-type lectin-like"/>
    <property type="match status" value="1"/>
</dbReference>
<dbReference type="PANTHER" id="PTHR22803">
    <property type="entry name" value="MANNOSE, PHOSPHOLIPASE, LECTIN RECEPTOR RELATED"/>
    <property type="match status" value="1"/>
</dbReference>
<dbReference type="InterPro" id="IPR016186">
    <property type="entry name" value="C-type_lectin-like/link_sf"/>
</dbReference>
<accession>A0A7E6F2W1</accession>
<dbReference type="RefSeq" id="XP_036361625.1">
    <property type="nucleotide sequence ID" value="XM_036505732.1"/>
</dbReference>
<feature type="signal peptide" evidence="2">
    <location>
        <begin position="1"/>
        <end position="35"/>
    </location>
</feature>
<evidence type="ECO:0000256" key="1">
    <source>
        <dbReference type="ARBA" id="ARBA00023157"/>
    </source>
</evidence>
<dbReference type="Proteomes" id="UP000515154">
    <property type="component" value="Linkage group LG1"/>
</dbReference>
<dbReference type="Pfam" id="PF00059">
    <property type="entry name" value="Lectin_C"/>
    <property type="match status" value="1"/>
</dbReference>
<reference evidence="5" key="1">
    <citation type="submission" date="2025-08" db="UniProtKB">
        <authorList>
            <consortium name="RefSeq"/>
        </authorList>
    </citation>
    <scope>IDENTIFICATION</scope>
</reference>
<dbReference type="InterPro" id="IPR016187">
    <property type="entry name" value="CTDL_fold"/>
</dbReference>
<organism evidence="4 5">
    <name type="scientific">Octopus sinensis</name>
    <name type="common">East Asian common octopus</name>
    <dbReference type="NCBI Taxonomy" id="2607531"/>
    <lineage>
        <taxon>Eukaryota</taxon>
        <taxon>Metazoa</taxon>
        <taxon>Spiralia</taxon>
        <taxon>Lophotrochozoa</taxon>
        <taxon>Mollusca</taxon>
        <taxon>Cephalopoda</taxon>
        <taxon>Coleoidea</taxon>
        <taxon>Octopodiformes</taxon>
        <taxon>Octopoda</taxon>
        <taxon>Incirrata</taxon>
        <taxon>Octopodidae</taxon>
        <taxon>Octopus</taxon>
    </lineage>
</organism>
<evidence type="ECO:0000313" key="4">
    <source>
        <dbReference type="Proteomes" id="UP000515154"/>
    </source>
</evidence>
<keyword evidence="4" id="KW-1185">Reference proteome</keyword>
<protein>
    <submittedName>
        <fullName evidence="5">Alpha-N-acetylgalactosamine-specific lectin-like</fullName>
    </submittedName>
</protein>